<dbReference type="EMBL" id="QKZV01000002">
    <property type="protein sequence ID" value="PZX64754.1"/>
    <property type="molecule type" value="Genomic_DNA"/>
</dbReference>
<organism evidence="1 2">
    <name type="scientific">Hydrotalea sandarakina</name>
    <dbReference type="NCBI Taxonomy" id="1004304"/>
    <lineage>
        <taxon>Bacteria</taxon>
        <taxon>Pseudomonadati</taxon>
        <taxon>Bacteroidota</taxon>
        <taxon>Chitinophagia</taxon>
        <taxon>Chitinophagales</taxon>
        <taxon>Chitinophagaceae</taxon>
        <taxon>Hydrotalea</taxon>
    </lineage>
</organism>
<reference evidence="1 2" key="1">
    <citation type="submission" date="2018-06" db="EMBL/GenBank/DDBJ databases">
        <title>Genomic Encyclopedia of Archaeal and Bacterial Type Strains, Phase II (KMG-II): from individual species to whole genera.</title>
        <authorList>
            <person name="Goeker M."/>
        </authorList>
    </citation>
    <scope>NUCLEOTIDE SEQUENCE [LARGE SCALE GENOMIC DNA]</scope>
    <source>
        <strain evidence="1 2">DSM 23241</strain>
    </source>
</reference>
<dbReference type="Proteomes" id="UP000249720">
    <property type="component" value="Unassembled WGS sequence"/>
</dbReference>
<gene>
    <name evidence="1" type="ORF">LX80_00955</name>
</gene>
<evidence type="ECO:0000313" key="1">
    <source>
        <dbReference type="EMBL" id="PZX64754.1"/>
    </source>
</evidence>
<comment type="caution">
    <text evidence="1">The sequence shown here is derived from an EMBL/GenBank/DDBJ whole genome shotgun (WGS) entry which is preliminary data.</text>
</comment>
<proteinExistence type="predicted"/>
<accession>A0A2W7RWQ7</accession>
<sequence>MEYDGLNVLKSQNYNSGTEVHSIMQYKSGNTTYVFPYKFKVHVPKFKTPSPISN</sequence>
<name>A0A2W7RWQ7_9BACT</name>
<evidence type="ECO:0000313" key="2">
    <source>
        <dbReference type="Proteomes" id="UP000249720"/>
    </source>
</evidence>
<keyword evidence="2" id="KW-1185">Reference proteome</keyword>
<dbReference type="AlphaFoldDB" id="A0A2W7RWQ7"/>
<protein>
    <submittedName>
        <fullName evidence="1">Uncharacterized protein</fullName>
    </submittedName>
</protein>